<dbReference type="InterPro" id="IPR051220">
    <property type="entry name" value="TFA_Chaperone"/>
</dbReference>
<accession>A0A376J0W6</accession>
<dbReference type="EMBL" id="UFXZ01000003">
    <property type="protein sequence ID" value="STE53329.1"/>
    <property type="molecule type" value="Genomic_DNA"/>
</dbReference>
<dbReference type="PANTHER" id="PTHR34413:SF2">
    <property type="entry name" value="PROPHAGE TAIL FIBER ASSEMBLY PROTEIN HOMOLOG TFAE-RELATED"/>
    <property type="match status" value="1"/>
</dbReference>
<evidence type="ECO:0000313" key="3">
    <source>
        <dbReference type="Proteomes" id="UP000255248"/>
    </source>
</evidence>
<dbReference type="InterPro" id="IPR003458">
    <property type="entry name" value="Phage_T4_Gp38_tail_assem"/>
</dbReference>
<reference evidence="2 3" key="1">
    <citation type="submission" date="2018-06" db="EMBL/GenBank/DDBJ databases">
        <authorList>
            <consortium name="Pathogen Informatics"/>
            <person name="Doyle S."/>
        </authorList>
    </citation>
    <scope>NUCLEOTIDE SEQUENCE [LARGE SCALE GENOMIC DNA]</scope>
    <source>
        <strain evidence="2 3">NCTC12121</strain>
    </source>
</reference>
<gene>
    <name evidence="1" type="ORF">NCTC12121_00566</name>
    <name evidence="2" type="ORF">NCTC12121_03614</name>
</gene>
<proteinExistence type="predicted"/>
<protein>
    <submittedName>
        <fullName evidence="2">Caudovirales tail fibre assembly protein</fullName>
    </submittedName>
</protein>
<evidence type="ECO:0000313" key="2">
    <source>
        <dbReference type="EMBL" id="STE53329.1"/>
    </source>
</evidence>
<dbReference type="EMBL" id="UFXZ01000001">
    <property type="protein sequence ID" value="STC84510.1"/>
    <property type="molecule type" value="Genomic_DNA"/>
</dbReference>
<name>A0A376J0W6_9GAMM</name>
<dbReference type="Pfam" id="PF02413">
    <property type="entry name" value="Caudo_TAP"/>
    <property type="match status" value="1"/>
</dbReference>
<sequence length="194" mass="21006">MNQCFENGLATETTTVMVYGYSPENGELIGAYDVRVIVGTGIPAFSTLIKPPEQTAGKALVFNNEHWLEVTDNRGKTAYAIDTGEPVTVTELGDLRHGFTLTPPETPFDEWDGEKWITDTAAQHVAAVAEANAKKSALLDEANAVTADWRTELALGIISDSDKAGLIAWMKYIRAVKECDTSTAPNVAFPSKPE</sequence>
<organism evidence="2 3">
    <name type="scientific">Edwardsiella hoshinae</name>
    <dbReference type="NCBI Taxonomy" id="93378"/>
    <lineage>
        <taxon>Bacteria</taxon>
        <taxon>Pseudomonadati</taxon>
        <taxon>Pseudomonadota</taxon>
        <taxon>Gammaproteobacteria</taxon>
        <taxon>Enterobacterales</taxon>
        <taxon>Hafniaceae</taxon>
        <taxon>Edwardsiella</taxon>
    </lineage>
</organism>
<dbReference type="Proteomes" id="UP000255248">
    <property type="component" value="Unassembled WGS sequence"/>
</dbReference>
<dbReference type="AlphaFoldDB" id="A0A376J0W6"/>
<evidence type="ECO:0000313" key="1">
    <source>
        <dbReference type="EMBL" id="STC84510.1"/>
    </source>
</evidence>
<dbReference type="PANTHER" id="PTHR34413">
    <property type="entry name" value="PROPHAGE TAIL FIBER ASSEMBLY PROTEIN HOMOLOG TFAE-RELATED-RELATED"/>
    <property type="match status" value="1"/>
</dbReference>
<dbReference type="OrthoDB" id="8596093at2"/>